<dbReference type="AlphaFoldDB" id="A0A2U3N2Q3"/>
<keyword evidence="3" id="KW-1185">Reference proteome</keyword>
<dbReference type="RefSeq" id="WP_121975323.1">
    <property type="nucleotide sequence ID" value="NZ_OOGT01000189.1"/>
</dbReference>
<dbReference type="InterPro" id="IPR000182">
    <property type="entry name" value="GNAT_dom"/>
</dbReference>
<organism evidence="2 3">
    <name type="scientific">Acinetobacter stercoris</name>
    <dbReference type="NCBI Taxonomy" id="2126983"/>
    <lineage>
        <taxon>Bacteria</taxon>
        <taxon>Pseudomonadati</taxon>
        <taxon>Pseudomonadota</taxon>
        <taxon>Gammaproteobacteria</taxon>
        <taxon>Moraxellales</taxon>
        <taxon>Moraxellaceae</taxon>
        <taxon>Acinetobacter</taxon>
    </lineage>
</organism>
<dbReference type="Proteomes" id="UP000245974">
    <property type="component" value="Unassembled WGS sequence"/>
</dbReference>
<dbReference type="Gene3D" id="3.40.630.30">
    <property type="match status" value="1"/>
</dbReference>
<dbReference type="InParanoid" id="A0A2U3N2Q3"/>
<evidence type="ECO:0000259" key="1">
    <source>
        <dbReference type="Pfam" id="PF13302"/>
    </source>
</evidence>
<name>A0A2U3N2Q3_9GAMM</name>
<proteinExistence type="predicted"/>
<dbReference type="InterPro" id="IPR016181">
    <property type="entry name" value="Acyl_CoA_acyltransferase"/>
</dbReference>
<dbReference type="GO" id="GO:0016747">
    <property type="term" value="F:acyltransferase activity, transferring groups other than amino-acyl groups"/>
    <property type="evidence" value="ECO:0007669"/>
    <property type="project" value="InterPro"/>
</dbReference>
<protein>
    <recommendedName>
        <fullName evidence="1">N-acetyltransferase domain-containing protein</fullName>
    </recommendedName>
</protein>
<gene>
    <name evidence="2" type="ORF">KPC_3091</name>
</gene>
<evidence type="ECO:0000313" key="3">
    <source>
        <dbReference type="Proteomes" id="UP000245974"/>
    </source>
</evidence>
<dbReference type="Pfam" id="PF13302">
    <property type="entry name" value="Acetyltransf_3"/>
    <property type="match status" value="1"/>
</dbReference>
<evidence type="ECO:0000313" key="2">
    <source>
        <dbReference type="EMBL" id="SPL71913.1"/>
    </source>
</evidence>
<sequence>MAKITVIPLTLDYAKMVFPYLQNDEIYHYIPDQKYSSVAELERHYKILIQGSENSDELWLNWLIFGKDVDNQVLGNLQATICLSQQDTQIGYIIFKDFWNQGYATEAVI</sequence>
<accession>A0A2U3N2Q3</accession>
<dbReference type="EMBL" id="OOGT01000189">
    <property type="protein sequence ID" value="SPL71913.1"/>
    <property type="molecule type" value="Genomic_DNA"/>
</dbReference>
<feature type="domain" description="N-acetyltransferase" evidence="1">
    <location>
        <begin position="5"/>
        <end position="108"/>
    </location>
</feature>
<dbReference type="SUPFAM" id="SSF55729">
    <property type="entry name" value="Acyl-CoA N-acyltransferases (Nat)"/>
    <property type="match status" value="1"/>
</dbReference>
<dbReference type="OrthoDB" id="6293260at2"/>
<reference evidence="3" key="1">
    <citation type="submission" date="2018-03" db="EMBL/GenBank/DDBJ databases">
        <authorList>
            <person name="Blom J."/>
        </authorList>
    </citation>
    <scope>NUCLEOTIDE SEQUENCE [LARGE SCALE GENOMIC DNA]</scope>
    <source>
        <strain evidence="3">KPC-SM-21</strain>
    </source>
</reference>